<proteinExistence type="predicted"/>
<protein>
    <submittedName>
        <fullName evidence="2">Uncharacterized protein</fullName>
    </submittedName>
</protein>
<accession>A0A151I811</accession>
<name>A0A151I811_9HYME</name>
<organism evidence="2 3">
    <name type="scientific">Cyphomyrmex costatus</name>
    <dbReference type="NCBI Taxonomy" id="456900"/>
    <lineage>
        <taxon>Eukaryota</taxon>
        <taxon>Metazoa</taxon>
        <taxon>Ecdysozoa</taxon>
        <taxon>Arthropoda</taxon>
        <taxon>Hexapoda</taxon>
        <taxon>Insecta</taxon>
        <taxon>Pterygota</taxon>
        <taxon>Neoptera</taxon>
        <taxon>Endopterygota</taxon>
        <taxon>Hymenoptera</taxon>
        <taxon>Apocrita</taxon>
        <taxon>Aculeata</taxon>
        <taxon>Formicoidea</taxon>
        <taxon>Formicidae</taxon>
        <taxon>Myrmicinae</taxon>
        <taxon>Cyphomyrmex</taxon>
    </lineage>
</organism>
<feature type="region of interest" description="Disordered" evidence="1">
    <location>
        <begin position="160"/>
        <end position="185"/>
    </location>
</feature>
<gene>
    <name evidence="2" type="ORF">ALC62_15054</name>
</gene>
<feature type="compositionally biased region" description="Basic residues" evidence="1">
    <location>
        <begin position="161"/>
        <end position="172"/>
    </location>
</feature>
<evidence type="ECO:0000313" key="3">
    <source>
        <dbReference type="Proteomes" id="UP000078542"/>
    </source>
</evidence>
<keyword evidence="3" id="KW-1185">Reference proteome</keyword>
<feature type="non-terminal residue" evidence="2">
    <location>
        <position position="1"/>
    </location>
</feature>
<dbReference type="EMBL" id="KQ978390">
    <property type="protein sequence ID" value="KYM94281.1"/>
    <property type="molecule type" value="Genomic_DNA"/>
</dbReference>
<dbReference type="AlphaFoldDB" id="A0A151I811"/>
<evidence type="ECO:0000256" key="1">
    <source>
        <dbReference type="SAM" id="MobiDB-lite"/>
    </source>
</evidence>
<reference evidence="2 3" key="1">
    <citation type="submission" date="2016-03" db="EMBL/GenBank/DDBJ databases">
        <title>Cyphomyrmex costatus WGS genome.</title>
        <authorList>
            <person name="Nygaard S."/>
            <person name="Hu H."/>
            <person name="Boomsma J."/>
            <person name="Zhang G."/>
        </authorList>
    </citation>
    <scope>NUCLEOTIDE SEQUENCE [LARGE SCALE GENOMIC DNA]</scope>
    <source>
        <strain evidence="2">MS0001</strain>
        <tissue evidence="2">Whole body</tissue>
    </source>
</reference>
<sequence>SERRTIKHGGFGASREKTTHIFNARHVGTRFRTRTHTRSDRHTAKNTSAAINSETGGQRAKAAKEQNERRFSRFLGALNKRKEKDLNKSKIVSPRSRELPGLRGYELGNPRELFASLGGTPSRRTCPVRPSGSAFLPLLLFARIARVSRFCRMLSRDRYHRERKRKREKKRERRDVHISTMSPED</sequence>
<dbReference type="Proteomes" id="UP000078542">
    <property type="component" value="Unassembled WGS sequence"/>
</dbReference>
<evidence type="ECO:0000313" key="2">
    <source>
        <dbReference type="EMBL" id="KYM94281.1"/>
    </source>
</evidence>